<reference evidence="2 3" key="1">
    <citation type="submission" date="2016-01" db="EMBL/GenBank/DDBJ databases">
        <authorList>
            <person name="Oliw E.H."/>
        </authorList>
    </citation>
    <scope>NUCLEOTIDE SEQUENCE [LARGE SCALE GENOMIC DNA]</scope>
    <source>
        <strain evidence="2">LMG 27134</strain>
    </source>
</reference>
<sequence>MRSSRTPPGNTPSMQAEREAAPDLPFEVELAQSNKIFTVMPDQSIMQALRQERVRIDPGGAAKASAALARLLCWPEKPIIAT</sequence>
<name>A0A158K202_9BURK</name>
<dbReference type="EMBL" id="FCOK02000160">
    <property type="protein sequence ID" value="SAL74511.1"/>
    <property type="molecule type" value="Genomic_DNA"/>
</dbReference>
<evidence type="ECO:0000313" key="3">
    <source>
        <dbReference type="Proteomes" id="UP000054683"/>
    </source>
</evidence>
<gene>
    <name evidence="2" type="ORF">AWB69_09202</name>
</gene>
<dbReference type="AlphaFoldDB" id="A0A158K202"/>
<feature type="region of interest" description="Disordered" evidence="1">
    <location>
        <begin position="1"/>
        <end position="22"/>
    </location>
</feature>
<organism evidence="2 3">
    <name type="scientific">Caballeronia udeis</name>
    <dbReference type="NCBI Taxonomy" id="1232866"/>
    <lineage>
        <taxon>Bacteria</taxon>
        <taxon>Pseudomonadati</taxon>
        <taxon>Pseudomonadota</taxon>
        <taxon>Betaproteobacteria</taxon>
        <taxon>Burkholderiales</taxon>
        <taxon>Burkholderiaceae</taxon>
        <taxon>Caballeronia</taxon>
    </lineage>
</organism>
<dbReference type="RefSeq" id="WP_062093164.1">
    <property type="nucleotide sequence ID" value="NZ_FCOK02000160.1"/>
</dbReference>
<feature type="compositionally biased region" description="Polar residues" evidence="1">
    <location>
        <begin position="1"/>
        <end position="14"/>
    </location>
</feature>
<protein>
    <submittedName>
        <fullName evidence="2">Uncharacterized protein</fullName>
    </submittedName>
</protein>
<evidence type="ECO:0000256" key="1">
    <source>
        <dbReference type="SAM" id="MobiDB-lite"/>
    </source>
</evidence>
<accession>A0A158K202</accession>
<proteinExistence type="predicted"/>
<evidence type="ECO:0000313" key="2">
    <source>
        <dbReference type="EMBL" id="SAL74511.1"/>
    </source>
</evidence>
<dbReference type="Proteomes" id="UP000054683">
    <property type="component" value="Unassembled WGS sequence"/>
</dbReference>